<evidence type="ECO:0000313" key="3">
    <source>
        <dbReference type="Proteomes" id="UP001178507"/>
    </source>
</evidence>
<comment type="caution">
    <text evidence="2">The sequence shown here is derived from an EMBL/GenBank/DDBJ whole genome shotgun (WGS) entry which is preliminary data.</text>
</comment>
<organism evidence="2 3">
    <name type="scientific">Effrenium voratum</name>
    <dbReference type="NCBI Taxonomy" id="2562239"/>
    <lineage>
        <taxon>Eukaryota</taxon>
        <taxon>Sar</taxon>
        <taxon>Alveolata</taxon>
        <taxon>Dinophyceae</taxon>
        <taxon>Suessiales</taxon>
        <taxon>Symbiodiniaceae</taxon>
        <taxon>Effrenium</taxon>
    </lineage>
</organism>
<proteinExistence type="predicted"/>
<feature type="compositionally biased region" description="Acidic residues" evidence="1">
    <location>
        <begin position="215"/>
        <end position="236"/>
    </location>
</feature>
<protein>
    <submittedName>
        <fullName evidence="2">Uncharacterized protein</fullName>
    </submittedName>
</protein>
<feature type="region of interest" description="Disordered" evidence="1">
    <location>
        <begin position="65"/>
        <end position="124"/>
    </location>
</feature>
<feature type="compositionally biased region" description="Low complexity" evidence="1">
    <location>
        <begin position="85"/>
        <end position="99"/>
    </location>
</feature>
<gene>
    <name evidence="2" type="ORF">EVOR1521_LOCUS3512</name>
</gene>
<dbReference type="AlphaFoldDB" id="A0AA36MIR1"/>
<dbReference type="Proteomes" id="UP001178507">
    <property type="component" value="Unassembled WGS sequence"/>
</dbReference>
<dbReference type="EMBL" id="CAUJNA010000217">
    <property type="protein sequence ID" value="CAJ1373784.1"/>
    <property type="molecule type" value="Genomic_DNA"/>
</dbReference>
<reference evidence="2" key="1">
    <citation type="submission" date="2023-08" db="EMBL/GenBank/DDBJ databases">
        <authorList>
            <person name="Chen Y."/>
            <person name="Shah S."/>
            <person name="Dougan E. K."/>
            <person name="Thang M."/>
            <person name="Chan C."/>
        </authorList>
    </citation>
    <scope>NUCLEOTIDE SEQUENCE</scope>
</reference>
<feature type="compositionally biased region" description="Basic and acidic residues" evidence="1">
    <location>
        <begin position="160"/>
        <end position="178"/>
    </location>
</feature>
<evidence type="ECO:0000313" key="2">
    <source>
        <dbReference type="EMBL" id="CAJ1373784.1"/>
    </source>
</evidence>
<name>A0AA36MIR1_9DINO</name>
<evidence type="ECO:0000256" key="1">
    <source>
        <dbReference type="SAM" id="MobiDB-lite"/>
    </source>
</evidence>
<keyword evidence="3" id="KW-1185">Reference proteome</keyword>
<feature type="region of interest" description="Disordered" evidence="1">
    <location>
        <begin position="209"/>
        <end position="264"/>
    </location>
</feature>
<sequence>MAAAGAAKGSVPAQGDARAANRGSRDPAFEGYMRQLKQRQRLADKAQVAFGEGDFWARVDANIGAQKRKSAPAGSTAPPKACKRPQATAAPPPAKAGGPMVWGPREVGKAKRASQKSQGSWHGLGEELDKAQKLNKLVQTTSSAKGAHEGPCADCVTAPRPKEVKPLEEPEAAPERPARSLPARPEVDPRSEAVEATVRELEKLAVLLEEQQVQEVEDTQIDEEEESEEDEDETFSEEYCSPSGGPLFPETETSSQSGASKSQIGIGASAAQRLWIWTTYRF</sequence>
<feature type="region of interest" description="Disordered" evidence="1">
    <location>
        <begin position="139"/>
        <end position="193"/>
    </location>
</feature>
<feature type="region of interest" description="Disordered" evidence="1">
    <location>
        <begin position="1"/>
        <end position="33"/>
    </location>
</feature>
<feature type="compositionally biased region" description="Polar residues" evidence="1">
    <location>
        <begin position="251"/>
        <end position="263"/>
    </location>
</feature>
<accession>A0AA36MIR1</accession>